<dbReference type="Gene3D" id="6.10.250.690">
    <property type="match status" value="1"/>
</dbReference>
<dbReference type="EMBL" id="JADCKC010000002">
    <property type="protein sequence ID" value="MBE5037335.1"/>
    <property type="molecule type" value="Genomic_DNA"/>
</dbReference>
<evidence type="ECO:0000256" key="9">
    <source>
        <dbReference type="PROSITE-ProRule" id="PRU01091"/>
    </source>
</evidence>
<keyword evidence="5 9" id="KW-0238">DNA-binding</keyword>
<dbReference type="Pfam" id="PF00072">
    <property type="entry name" value="Response_reg"/>
    <property type="match status" value="1"/>
</dbReference>
<evidence type="ECO:0000259" key="11">
    <source>
        <dbReference type="PROSITE" id="PS51755"/>
    </source>
</evidence>
<keyword evidence="13" id="KW-1185">Reference proteome</keyword>
<dbReference type="PROSITE" id="PS50110">
    <property type="entry name" value="RESPONSE_REGULATORY"/>
    <property type="match status" value="1"/>
</dbReference>
<dbReference type="RefSeq" id="WP_193500627.1">
    <property type="nucleotide sequence ID" value="NZ_JADCKC010000002.1"/>
</dbReference>
<sequence>MRILVVEDEPELNRLLKKRLEQAHYSVDACLSGTDALDYLGGAEYDALVLDVMLPGISGLEVLRRMRAKHNATPVLLLTARGGIEDRVTGLDAGADDYLVKPFAFDELLARLRVLLRRSSGSVSDVFTAADLVVDCSARTVQRGGESIALSAREFDILEYLIRNQGVVLSRDKICRHIWNYDYEGSSNVVDVYIRYLRKKLDDGHSPKLIHTVRGAGYVLREEA</sequence>
<dbReference type="Pfam" id="PF00486">
    <property type="entry name" value="Trans_reg_C"/>
    <property type="match status" value="1"/>
</dbReference>
<dbReference type="Gene3D" id="1.10.10.10">
    <property type="entry name" value="Winged helix-like DNA-binding domain superfamily/Winged helix DNA-binding domain"/>
    <property type="match status" value="1"/>
</dbReference>
<dbReference type="Gene3D" id="3.40.50.2300">
    <property type="match status" value="1"/>
</dbReference>
<feature type="modified residue" description="4-aspartylphosphate" evidence="8">
    <location>
        <position position="51"/>
    </location>
</feature>
<evidence type="ECO:0000256" key="8">
    <source>
        <dbReference type="PROSITE-ProRule" id="PRU00169"/>
    </source>
</evidence>
<dbReference type="InterPro" id="IPR036388">
    <property type="entry name" value="WH-like_DNA-bd_sf"/>
</dbReference>
<dbReference type="PANTHER" id="PTHR48111:SF22">
    <property type="entry name" value="REGULATOR OF RPOS"/>
    <property type="match status" value="1"/>
</dbReference>
<feature type="DNA-binding region" description="OmpR/PhoB-type" evidence="9">
    <location>
        <begin position="124"/>
        <end position="222"/>
    </location>
</feature>
<gene>
    <name evidence="12" type="ORF">INF35_06035</name>
</gene>
<dbReference type="CDD" id="cd19935">
    <property type="entry name" value="REC_OmpR_CusR-like"/>
    <property type="match status" value="1"/>
</dbReference>
<dbReference type="SMART" id="SM00448">
    <property type="entry name" value="REC"/>
    <property type="match status" value="1"/>
</dbReference>
<evidence type="ECO:0000256" key="1">
    <source>
        <dbReference type="ARBA" id="ARBA00018672"/>
    </source>
</evidence>
<evidence type="ECO:0000256" key="4">
    <source>
        <dbReference type="ARBA" id="ARBA00023015"/>
    </source>
</evidence>
<feature type="domain" description="Response regulatory" evidence="10">
    <location>
        <begin position="2"/>
        <end position="116"/>
    </location>
</feature>
<protein>
    <recommendedName>
        <fullName evidence="1">Stage 0 sporulation protein A homolog</fullName>
    </recommendedName>
</protein>
<reference evidence="12 13" key="1">
    <citation type="submission" date="2020-10" db="EMBL/GenBank/DDBJ databases">
        <title>ChiBAC.</title>
        <authorList>
            <person name="Zenner C."/>
            <person name="Hitch T.C.A."/>
            <person name="Clavel T."/>
        </authorList>
    </citation>
    <scope>NUCLEOTIDE SEQUENCE [LARGE SCALE GENOMIC DNA]</scope>
    <source>
        <strain evidence="12 13">DSM 109015</strain>
    </source>
</reference>
<evidence type="ECO:0000259" key="10">
    <source>
        <dbReference type="PROSITE" id="PS50110"/>
    </source>
</evidence>
<evidence type="ECO:0000256" key="6">
    <source>
        <dbReference type="ARBA" id="ARBA00023163"/>
    </source>
</evidence>
<keyword evidence="3" id="KW-0902">Two-component regulatory system</keyword>
<evidence type="ECO:0000256" key="2">
    <source>
        <dbReference type="ARBA" id="ARBA00022553"/>
    </source>
</evidence>
<dbReference type="PANTHER" id="PTHR48111">
    <property type="entry name" value="REGULATOR OF RPOS"/>
    <property type="match status" value="1"/>
</dbReference>
<dbReference type="Proteomes" id="UP000768567">
    <property type="component" value="Unassembled WGS sequence"/>
</dbReference>
<dbReference type="InterPro" id="IPR001867">
    <property type="entry name" value="OmpR/PhoB-type_DNA-bd"/>
</dbReference>
<evidence type="ECO:0000256" key="5">
    <source>
        <dbReference type="ARBA" id="ARBA00023125"/>
    </source>
</evidence>
<keyword evidence="2 8" id="KW-0597">Phosphoprotein</keyword>
<dbReference type="SMART" id="SM00862">
    <property type="entry name" value="Trans_reg_C"/>
    <property type="match status" value="1"/>
</dbReference>
<feature type="domain" description="OmpR/PhoB-type" evidence="11">
    <location>
        <begin position="124"/>
        <end position="222"/>
    </location>
</feature>
<comment type="function">
    <text evidence="7">May play the central regulatory role in sporulation. It may be an element of the effector pathway responsible for the activation of sporulation genes in response to nutritional stress. Spo0A may act in concert with spo0H (a sigma factor) to control the expression of some genes that are critical to the sporulation process.</text>
</comment>
<dbReference type="CDD" id="cd00383">
    <property type="entry name" value="trans_reg_C"/>
    <property type="match status" value="1"/>
</dbReference>
<keyword evidence="4" id="KW-0805">Transcription regulation</keyword>
<dbReference type="PROSITE" id="PS51755">
    <property type="entry name" value="OMPR_PHOB"/>
    <property type="match status" value="1"/>
</dbReference>
<name>A0ABR9R2N3_9FIRM</name>
<proteinExistence type="predicted"/>
<accession>A0ABR9R2N3</accession>
<evidence type="ECO:0000313" key="12">
    <source>
        <dbReference type="EMBL" id="MBE5037335.1"/>
    </source>
</evidence>
<comment type="caution">
    <text evidence="12">The sequence shown here is derived from an EMBL/GenBank/DDBJ whole genome shotgun (WGS) entry which is preliminary data.</text>
</comment>
<evidence type="ECO:0000256" key="7">
    <source>
        <dbReference type="ARBA" id="ARBA00024867"/>
    </source>
</evidence>
<dbReference type="SUPFAM" id="SSF52172">
    <property type="entry name" value="CheY-like"/>
    <property type="match status" value="1"/>
</dbReference>
<keyword evidence="6" id="KW-0804">Transcription</keyword>
<dbReference type="InterPro" id="IPR039420">
    <property type="entry name" value="WalR-like"/>
</dbReference>
<evidence type="ECO:0000313" key="13">
    <source>
        <dbReference type="Proteomes" id="UP000768567"/>
    </source>
</evidence>
<evidence type="ECO:0000256" key="3">
    <source>
        <dbReference type="ARBA" id="ARBA00023012"/>
    </source>
</evidence>
<organism evidence="12 13">
    <name type="scientific">Gemmiger gallinarum</name>
    <dbReference type="NCBI Taxonomy" id="2779354"/>
    <lineage>
        <taxon>Bacteria</taxon>
        <taxon>Bacillati</taxon>
        <taxon>Bacillota</taxon>
        <taxon>Clostridia</taxon>
        <taxon>Eubacteriales</taxon>
        <taxon>Gemmiger</taxon>
    </lineage>
</organism>
<dbReference type="InterPro" id="IPR011006">
    <property type="entry name" value="CheY-like_superfamily"/>
</dbReference>
<dbReference type="InterPro" id="IPR001789">
    <property type="entry name" value="Sig_transdc_resp-reg_receiver"/>
</dbReference>